<dbReference type="Proteomes" id="UP001500979">
    <property type="component" value="Unassembled WGS sequence"/>
</dbReference>
<dbReference type="Gene3D" id="3.90.25.10">
    <property type="entry name" value="UDP-galactose 4-epimerase, domain 1"/>
    <property type="match status" value="1"/>
</dbReference>
<evidence type="ECO:0000259" key="1">
    <source>
        <dbReference type="Pfam" id="PF13460"/>
    </source>
</evidence>
<reference evidence="2 3" key="1">
    <citation type="journal article" date="2019" name="Int. J. Syst. Evol. Microbiol.">
        <title>The Global Catalogue of Microorganisms (GCM) 10K type strain sequencing project: providing services to taxonomists for standard genome sequencing and annotation.</title>
        <authorList>
            <consortium name="The Broad Institute Genomics Platform"/>
            <consortium name="The Broad Institute Genome Sequencing Center for Infectious Disease"/>
            <person name="Wu L."/>
            <person name="Ma J."/>
        </authorList>
    </citation>
    <scope>NUCLEOTIDE SEQUENCE [LARGE SCALE GENOMIC DNA]</scope>
    <source>
        <strain evidence="2 3">JCM 9383</strain>
    </source>
</reference>
<dbReference type="Pfam" id="PF13460">
    <property type="entry name" value="NAD_binding_10"/>
    <property type="match status" value="1"/>
</dbReference>
<dbReference type="PANTHER" id="PTHR43162:SF1">
    <property type="entry name" value="PRESTALK A DIFFERENTIATION PROTEIN A"/>
    <property type="match status" value="1"/>
</dbReference>
<organism evidence="2 3">
    <name type="scientific">Saccharopolyspora taberi</name>
    <dbReference type="NCBI Taxonomy" id="60895"/>
    <lineage>
        <taxon>Bacteria</taxon>
        <taxon>Bacillati</taxon>
        <taxon>Actinomycetota</taxon>
        <taxon>Actinomycetes</taxon>
        <taxon>Pseudonocardiales</taxon>
        <taxon>Pseudonocardiaceae</taxon>
        <taxon>Saccharopolyspora</taxon>
    </lineage>
</organism>
<dbReference type="RefSeq" id="WP_344684395.1">
    <property type="nucleotide sequence ID" value="NZ_BAAAUX010000023.1"/>
</dbReference>
<dbReference type="Gene3D" id="3.40.50.720">
    <property type="entry name" value="NAD(P)-binding Rossmann-like Domain"/>
    <property type="match status" value="1"/>
</dbReference>
<dbReference type="InterPro" id="IPR016040">
    <property type="entry name" value="NAD(P)-bd_dom"/>
</dbReference>
<evidence type="ECO:0000313" key="3">
    <source>
        <dbReference type="Proteomes" id="UP001500979"/>
    </source>
</evidence>
<dbReference type="PANTHER" id="PTHR43162">
    <property type="match status" value="1"/>
</dbReference>
<proteinExistence type="predicted"/>
<dbReference type="InterPro" id="IPR051604">
    <property type="entry name" value="Ergot_Alk_Oxidoreductase"/>
</dbReference>
<accession>A0ABN3VJP0</accession>
<name>A0ABN3VJP0_9PSEU</name>
<dbReference type="InterPro" id="IPR036291">
    <property type="entry name" value="NAD(P)-bd_dom_sf"/>
</dbReference>
<evidence type="ECO:0000313" key="2">
    <source>
        <dbReference type="EMBL" id="GAA2811765.1"/>
    </source>
</evidence>
<comment type="caution">
    <text evidence="2">The sequence shown here is derived from an EMBL/GenBank/DDBJ whole genome shotgun (WGS) entry which is preliminary data.</text>
</comment>
<protein>
    <submittedName>
        <fullName evidence="2">NAD(P)H-binding protein</fullName>
    </submittedName>
</protein>
<feature type="domain" description="NAD(P)-binding" evidence="1">
    <location>
        <begin position="9"/>
        <end position="166"/>
    </location>
</feature>
<dbReference type="EMBL" id="BAAAUX010000023">
    <property type="protein sequence ID" value="GAA2811765.1"/>
    <property type="molecule type" value="Genomic_DNA"/>
</dbReference>
<gene>
    <name evidence="2" type="ORF">GCM10010470_53990</name>
</gene>
<sequence length="270" mass="28913">MTSILVLAASGKTGRRIVPRLQAAGHSVKAASRSSEVRFDWTDRSTWSGALSGTTAVYLVVPDEPVAVDDFVQQAVAAGVTRFVALSGRGVDIYKVPGMHAAEEAVRASGVEWTILRANNFAQNFDEDLWLAPLQEGELALPIKDERDPFVDLEDVADVAAAVLTEDGHAGRVYELSGPRALDFGEAVDLVAKATGRTIRFVSQSSEEYVAGQVARGVPAEAAQFLDMIMGVLRDGHIAAVTDGVRQVLGREPRSFESYVERTAATGVWG</sequence>
<dbReference type="SUPFAM" id="SSF51735">
    <property type="entry name" value="NAD(P)-binding Rossmann-fold domains"/>
    <property type="match status" value="1"/>
</dbReference>
<keyword evidence="3" id="KW-1185">Reference proteome</keyword>